<reference evidence="1" key="1">
    <citation type="journal article" date="2015" name="Nature">
        <title>Complex archaea that bridge the gap between prokaryotes and eukaryotes.</title>
        <authorList>
            <person name="Spang A."/>
            <person name="Saw J.H."/>
            <person name="Jorgensen S.L."/>
            <person name="Zaremba-Niedzwiedzka K."/>
            <person name="Martijn J."/>
            <person name="Lind A.E."/>
            <person name="van Eijk R."/>
            <person name="Schleper C."/>
            <person name="Guy L."/>
            <person name="Ettema T.J."/>
        </authorList>
    </citation>
    <scope>NUCLEOTIDE SEQUENCE</scope>
</reference>
<gene>
    <name evidence="1" type="ORF">LCGC14_2670340</name>
</gene>
<feature type="non-terminal residue" evidence="1">
    <location>
        <position position="141"/>
    </location>
</feature>
<protein>
    <submittedName>
        <fullName evidence="1">Uncharacterized protein</fullName>
    </submittedName>
</protein>
<dbReference type="AlphaFoldDB" id="A0A0F8ZP88"/>
<sequence length="141" mass="14649">MALVVGTNCGFCATAPSADPTVSGASTNDFKNALKGTSPGTAVKITEIGWYCSNATQETNFEVGIYTHNVGLDRPDAVVGSLSQTNAKGTTAGWKSVAVDITISSSTIYWIAVQVDATATTTNIDFEAVAGRYSRQGSRTT</sequence>
<evidence type="ECO:0000313" key="1">
    <source>
        <dbReference type="EMBL" id="KKK95682.1"/>
    </source>
</evidence>
<accession>A0A0F8ZP88</accession>
<dbReference type="EMBL" id="LAZR01046804">
    <property type="protein sequence ID" value="KKK95682.1"/>
    <property type="molecule type" value="Genomic_DNA"/>
</dbReference>
<comment type="caution">
    <text evidence="1">The sequence shown here is derived from an EMBL/GenBank/DDBJ whole genome shotgun (WGS) entry which is preliminary data.</text>
</comment>
<name>A0A0F8ZP88_9ZZZZ</name>
<organism evidence="1">
    <name type="scientific">marine sediment metagenome</name>
    <dbReference type="NCBI Taxonomy" id="412755"/>
    <lineage>
        <taxon>unclassified sequences</taxon>
        <taxon>metagenomes</taxon>
        <taxon>ecological metagenomes</taxon>
    </lineage>
</organism>
<proteinExistence type="predicted"/>